<accession>A0A3G5AJH6</accession>
<sequence>MTSLSISYPTTIITYPECANLFQVHWNHPTDGIAFQSMRCFLRQSKICEQVYKSIAKHVESEDKRIVSVVFLLNPVNLKKD</sequence>
<evidence type="ECO:0000313" key="1">
    <source>
        <dbReference type="EMBL" id="AYV86854.1"/>
    </source>
</evidence>
<reference evidence="1" key="1">
    <citation type="submission" date="2018-10" db="EMBL/GenBank/DDBJ databases">
        <title>Hidden diversity of soil giant viruses.</title>
        <authorList>
            <person name="Schulz F."/>
            <person name="Alteio L."/>
            <person name="Goudeau D."/>
            <person name="Ryan E.M."/>
            <person name="Malmstrom R.R."/>
            <person name="Blanchard J."/>
            <person name="Woyke T."/>
        </authorList>
    </citation>
    <scope>NUCLEOTIDE SEQUENCE</scope>
    <source>
        <strain evidence="1">SYV1</strain>
    </source>
</reference>
<proteinExistence type="predicted"/>
<protein>
    <submittedName>
        <fullName evidence="1">Uncharacterized protein</fullName>
    </submittedName>
</protein>
<organism evidence="1">
    <name type="scientific">Sylvanvirus sp</name>
    <dbReference type="NCBI Taxonomy" id="2487774"/>
    <lineage>
        <taxon>Viruses</taxon>
    </lineage>
</organism>
<gene>
    <name evidence="1" type="ORF">Sylvanvirus11_17</name>
</gene>
<dbReference type="EMBL" id="MK072517">
    <property type="protein sequence ID" value="AYV86854.1"/>
    <property type="molecule type" value="Genomic_DNA"/>
</dbReference>
<name>A0A3G5AJH6_9VIRU</name>